<evidence type="ECO:0000256" key="2">
    <source>
        <dbReference type="ARBA" id="ARBA00022827"/>
    </source>
</evidence>
<dbReference type="KEGG" id="aori:SD37_09505"/>
<evidence type="ECO:0000259" key="5">
    <source>
        <dbReference type="Pfam" id="PF01494"/>
    </source>
</evidence>
<dbReference type="PANTHER" id="PTHR47178:SF5">
    <property type="entry name" value="FAD-BINDING DOMAIN-CONTAINING PROTEIN"/>
    <property type="match status" value="1"/>
</dbReference>
<reference evidence="6 7" key="1">
    <citation type="journal article" date="2015" name="Genome Announc.">
        <title>Draft Genome Sequence of Norvancomycin-Producing Strain Amycolatopsis orientalis CPCC200066.</title>
        <authorList>
            <person name="Lei X."/>
            <person name="Yuan F."/>
            <person name="Shi Y."/>
            <person name="Li X."/>
            <person name="Wang L."/>
            <person name="Hong B."/>
        </authorList>
    </citation>
    <scope>NUCLEOTIDE SEQUENCE [LARGE SCALE GENOMIC DNA]</scope>
    <source>
        <strain evidence="6 7">B-37</strain>
    </source>
</reference>
<dbReference type="Pfam" id="PF01494">
    <property type="entry name" value="FAD_binding_3"/>
    <property type="match status" value="2"/>
</dbReference>
<dbReference type="SUPFAM" id="SSF51905">
    <property type="entry name" value="FAD/NAD(P)-binding domain"/>
    <property type="match status" value="1"/>
</dbReference>
<dbReference type="InterPro" id="IPR036188">
    <property type="entry name" value="FAD/NAD-bd_sf"/>
</dbReference>
<dbReference type="STRING" id="31958.SD37_09505"/>
<evidence type="ECO:0000313" key="7">
    <source>
        <dbReference type="Proteomes" id="UP000093695"/>
    </source>
</evidence>
<keyword evidence="2" id="KW-0274">FAD</keyword>
<feature type="domain" description="FAD-binding" evidence="5">
    <location>
        <begin position="308"/>
        <end position="356"/>
    </location>
</feature>
<dbReference type="PANTHER" id="PTHR47178">
    <property type="entry name" value="MONOOXYGENASE, FAD-BINDING"/>
    <property type="match status" value="1"/>
</dbReference>
<dbReference type="GO" id="GO:0004497">
    <property type="term" value="F:monooxygenase activity"/>
    <property type="evidence" value="ECO:0007669"/>
    <property type="project" value="UniProtKB-KW"/>
</dbReference>
<dbReference type="GO" id="GO:0071949">
    <property type="term" value="F:FAD binding"/>
    <property type="evidence" value="ECO:0007669"/>
    <property type="project" value="InterPro"/>
</dbReference>
<sequence>MRVMIIGAGIGGLTLAQALHHGGIEVSVHDRDPQVGATGGYRLHLDDRACEVLRRHLSPQHYHALLASSVSRASLRRYTWADHHLRPLVTRPSDQGTDTLMIGRVPLRTLLTHGLDDQVRFGAEYVSHEVLSDGRVAAHFADGSTDTADVLVGADGTRSRVAASLAGRELADPIGFGGIAARTPLTARTRALLPDIVNDGPVLALGLKGASVFMQVHDPSGGPAIDPASCTTVPAITEAPSLVWGLSATETVLPPVTVQGMTGPELVEFTLSTVRGWPPAVLELIAATDPGSAAGFRFYAADPDADLTPWPAGPVTALGDAVHAMPPTGGRAAATAIIDADHLARELLAARDGDSTIALATHRFHREMAGYAPAAIRFSMLPLRWLSRVDRLDRPGLRGLAELGLSAAAAVHHFNSSLNGRAAA</sequence>
<keyword evidence="1" id="KW-0285">Flavoprotein</keyword>
<keyword evidence="3" id="KW-0560">Oxidoreductase</keyword>
<proteinExistence type="predicted"/>
<evidence type="ECO:0000313" key="6">
    <source>
        <dbReference type="EMBL" id="ANN15857.1"/>
    </source>
</evidence>
<gene>
    <name evidence="6" type="ORF">SD37_09505</name>
</gene>
<dbReference type="EMBL" id="CP016174">
    <property type="protein sequence ID" value="ANN15857.1"/>
    <property type="molecule type" value="Genomic_DNA"/>
</dbReference>
<dbReference type="PRINTS" id="PR00420">
    <property type="entry name" value="RNGMNOXGNASE"/>
</dbReference>
<evidence type="ECO:0000256" key="1">
    <source>
        <dbReference type="ARBA" id="ARBA00022630"/>
    </source>
</evidence>
<dbReference type="Proteomes" id="UP000093695">
    <property type="component" value="Chromosome"/>
</dbReference>
<evidence type="ECO:0000256" key="3">
    <source>
        <dbReference type="ARBA" id="ARBA00023002"/>
    </source>
</evidence>
<accession>A0A193BUG6</accession>
<dbReference type="AlphaFoldDB" id="A0A193BUG6"/>
<name>A0A193BUG6_AMYOR</name>
<dbReference type="InterPro" id="IPR002938">
    <property type="entry name" value="FAD-bd"/>
</dbReference>
<protein>
    <recommendedName>
        <fullName evidence="5">FAD-binding domain-containing protein</fullName>
    </recommendedName>
</protein>
<organism evidence="6 7">
    <name type="scientific">Amycolatopsis orientalis</name>
    <name type="common">Nocardia orientalis</name>
    <dbReference type="NCBI Taxonomy" id="31958"/>
    <lineage>
        <taxon>Bacteria</taxon>
        <taxon>Bacillati</taxon>
        <taxon>Actinomycetota</taxon>
        <taxon>Actinomycetes</taxon>
        <taxon>Pseudonocardiales</taxon>
        <taxon>Pseudonocardiaceae</taxon>
        <taxon>Amycolatopsis</taxon>
    </lineage>
</organism>
<evidence type="ECO:0000256" key="4">
    <source>
        <dbReference type="ARBA" id="ARBA00023033"/>
    </source>
</evidence>
<dbReference type="RefSeq" id="WP_065912774.1">
    <property type="nucleotide sequence ID" value="NZ_CP016174.1"/>
</dbReference>
<keyword evidence="7" id="KW-1185">Reference proteome</keyword>
<feature type="domain" description="FAD-binding" evidence="5">
    <location>
        <begin position="2"/>
        <end position="166"/>
    </location>
</feature>
<dbReference type="Gene3D" id="3.50.50.60">
    <property type="entry name" value="FAD/NAD(P)-binding domain"/>
    <property type="match status" value="1"/>
</dbReference>
<keyword evidence="4" id="KW-0503">Monooxygenase</keyword>